<dbReference type="OrthoDB" id="9813689at2"/>
<dbReference type="PANTHER" id="PTHR20855">
    <property type="entry name" value="ADIPOR/PROGESTIN RECEPTOR-RELATED"/>
    <property type="match status" value="1"/>
</dbReference>
<evidence type="ECO:0000256" key="2">
    <source>
        <dbReference type="ARBA" id="ARBA00008488"/>
    </source>
</evidence>
<keyword evidence="7" id="KW-0862">Zinc</keyword>
<evidence type="ECO:0000256" key="5">
    <source>
        <dbReference type="ARBA" id="ARBA00022989"/>
    </source>
</evidence>
<protein>
    <submittedName>
        <fullName evidence="9">Hemolysin III</fullName>
    </submittedName>
</protein>
<evidence type="ECO:0000256" key="3">
    <source>
        <dbReference type="ARBA" id="ARBA00022475"/>
    </source>
</evidence>
<feature type="binding site" evidence="7">
    <location>
        <position position="60"/>
    </location>
    <ligand>
        <name>Zn(2+)</name>
        <dbReference type="ChEBI" id="CHEBI:29105"/>
    </ligand>
</feature>
<keyword evidence="6 8" id="KW-0472">Membrane</keyword>
<comment type="similarity">
    <text evidence="2">Belongs to the UPF0073 (Hly-III) family.</text>
</comment>
<sequence length="209" mass="22797">MYYGERLNSISHLVGAVLALVGFGALLAVALQLGEASIIVAFSVYGGTLVLLYTSSTLYHSFRPPRLKRFFKVLDHISIYLLIAGTYTPFMWVSIGEGSGLQILALVWGMAVLGALSEVFLHGRAVKIAQVIAYLGMGWACSLDFGSLRAALPEPGFWWLVAGGLAYTAGVIFYVADKLQKLNHAHGIWHFFVLVGSVCHFIAVIKYVR</sequence>
<keyword evidence="10" id="KW-1185">Reference proteome</keyword>
<name>A0A4R2KKI3_9GAMM</name>
<reference evidence="9 10" key="1">
    <citation type="submission" date="2019-03" db="EMBL/GenBank/DDBJ databases">
        <title>Genomic Encyclopedia of Type Strains, Phase IV (KMG-IV): sequencing the most valuable type-strain genomes for metagenomic binning, comparative biology and taxonomic classification.</title>
        <authorList>
            <person name="Goeker M."/>
        </authorList>
    </citation>
    <scope>NUCLEOTIDE SEQUENCE [LARGE SCALE GENOMIC DNA]</scope>
    <source>
        <strain evidence="9 10">DSM 23344</strain>
    </source>
</reference>
<comment type="subcellular location">
    <subcellularLocation>
        <location evidence="1">Cell membrane</location>
        <topology evidence="1">Multi-pass membrane protein</topology>
    </subcellularLocation>
</comment>
<dbReference type="GO" id="GO:0005886">
    <property type="term" value="C:plasma membrane"/>
    <property type="evidence" value="ECO:0007669"/>
    <property type="project" value="UniProtKB-SubCell"/>
</dbReference>
<dbReference type="PANTHER" id="PTHR20855:SF3">
    <property type="entry name" value="LD03007P"/>
    <property type="match status" value="1"/>
</dbReference>
<dbReference type="InterPro" id="IPR005744">
    <property type="entry name" value="Hy-lIII"/>
</dbReference>
<organism evidence="9 10">
    <name type="scientific">Chromatocurvus halotolerans</name>
    <dbReference type="NCBI Taxonomy" id="1132028"/>
    <lineage>
        <taxon>Bacteria</taxon>
        <taxon>Pseudomonadati</taxon>
        <taxon>Pseudomonadota</taxon>
        <taxon>Gammaproteobacteria</taxon>
        <taxon>Cellvibrionales</taxon>
        <taxon>Halieaceae</taxon>
        <taxon>Chromatocurvus</taxon>
    </lineage>
</organism>
<feature type="binding site" evidence="7">
    <location>
        <position position="186"/>
    </location>
    <ligand>
        <name>Zn(2+)</name>
        <dbReference type="ChEBI" id="CHEBI:29105"/>
    </ligand>
</feature>
<dbReference type="GO" id="GO:0140911">
    <property type="term" value="F:pore-forming activity"/>
    <property type="evidence" value="ECO:0007669"/>
    <property type="project" value="InterPro"/>
</dbReference>
<keyword evidence="4 8" id="KW-0812">Transmembrane</keyword>
<keyword evidence="7" id="KW-0479">Metal-binding</keyword>
<evidence type="ECO:0000256" key="4">
    <source>
        <dbReference type="ARBA" id="ARBA00022692"/>
    </source>
</evidence>
<keyword evidence="3" id="KW-1003">Cell membrane</keyword>
<dbReference type="InterPro" id="IPR004254">
    <property type="entry name" value="AdipoR/HlyIII-related"/>
</dbReference>
<proteinExistence type="inferred from homology"/>
<evidence type="ECO:0000256" key="7">
    <source>
        <dbReference type="PIRSR" id="PIRSR604254-1"/>
    </source>
</evidence>
<dbReference type="AlphaFoldDB" id="A0A4R2KKI3"/>
<evidence type="ECO:0000256" key="6">
    <source>
        <dbReference type="ARBA" id="ARBA00023136"/>
    </source>
</evidence>
<comment type="caution">
    <text evidence="9">The sequence shown here is derived from an EMBL/GenBank/DDBJ whole genome shotgun (WGS) entry which is preliminary data.</text>
</comment>
<feature type="transmembrane region" description="Helical" evidence="8">
    <location>
        <begin position="157"/>
        <end position="176"/>
    </location>
</feature>
<accession>A0A4R2KKI3</accession>
<dbReference type="EMBL" id="SLWX01000013">
    <property type="protein sequence ID" value="TCO74511.1"/>
    <property type="molecule type" value="Genomic_DNA"/>
</dbReference>
<evidence type="ECO:0000313" key="10">
    <source>
        <dbReference type="Proteomes" id="UP000294980"/>
    </source>
</evidence>
<feature type="transmembrane region" description="Helical" evidence="8">
    <location>
        <begin position="12"/>
        <end position="31"/>
    </location>
</feature>
<dbReference type="Pfam" id="PF03006">
    <property type="entry name" value="HlyIII"/>
    <property type="match status" value="1"/>
</dbReference>
<evidence type="ECO:0000313" key="9">
    <source>
        <dbReference type="EMBL" id="TCO74511.1"/>
    </source>
</evidence>
<feature type="binding site" evidence="7">
    <location>
        <position position="190"/>
    </location>
    <ligand>
        <name>Zn(2+)</name>
        <dbReference type="ChEBI" id="CHEBI:29105"/>
    </ligand>
</feature>
<dbReference type="NCBIfam" id="TIGR01065">
    <property type="entry name" value="hlyIII"/>
    <property type="match status" value="1"/>
</dbReference>
<feature type="transmembrane region" description="Helical" evidence="8">
    <location>
        <begin position="188"/>
        <end position="208"/>
    </location>
</feature>
<feature type="transmembrane region" description="Helical" evidence="8">
    <location>
        <begin position="37"/>
        <end position="56"/>
    </location>
</feature>
<dbReference type="Proteomes" id="UP000294980">
    <property type="component" value="Unassembled WGS sequence"/>
</dbReference>
<feature type="transmembrane region" description="Helical" evidence="8">
    <location>
        <begin position="101"/>
        <end position="120"/>
    </location>
</feature>
<keyword evidence="5 8" id="KW-1133">Transmembrane helix</keyword>
<dbReference type="GO" id="GO:0046872">
    <property type="term" value="F:metal ion binding"/>
    <property type="evidence" value="ECO:0007669"/>
    <property type="project" value="UniProtKB-KW"/>
</dbReference>
<gene>
    <name evidence="9" type="ORF">EV688_11365</name>
</gene>
<feature type="transmembrane region" description="Helical" evidence="8">
    <location>
        <begin position="77"/>
        <end position="95"/>
    </location>
</feature>
<evidence type="ECO:0000256" key="8">
    <source>
        <dbReference type="SAM" id="Phobius"/>
    </source>
</evidence>
<evidence type="ECO:0000256" key="1">
    <source>
        <dbReference type="ARBA" id="ARBA00004651"/>
    </source>
</evidence>